<feature type="binding site" evidence="3">
    <location>
        <position position="101"/>
    </location>
    <ligand>
        <name>substrate</name>
    </ligand>
</feature>
<sequence>ADIPQIGVGSWDLLVSPKNTTASIKAALQLGFRHVDTAKAYDNQVAVGKGIKEGLEAVGVKREEIWVTSKLFNDMHDKVEEAYNQTLKELGLEYLDLYLMHWSAGQPGGKGPHIFDYVEVWQNFPLAFIESYSMHSATWQQMEKLVEDGRVRKIGICNFAPSELFRLLRSAKIKPYVHQFELHPYLQQRWWEEWHKANGIKVTGYSPLGNTNPIYKGRSIENGDARDPHTSSIAERRGCTTAQVALAWGMKRGHVVIPKSSHEAYHKENWASLGCVEKLDFQDLKEIEYIGNRWLHRFNNPAKTWGVHLF</sequence>
<dbReference type="InterPro" id="IPR036812">
    <property type="entry name" value="NAD(P)_OxRdtase_dom_sf"/>
</dbReference>
<organism evidence="6 7">
    <name type="scientific">Rhizodiscina lignyota</name>
    <dbReference type="NCBI Taxonomy" id="1504668"/>
    <lineage>
        <taxon>Eukaryota</taxon>
        <taxon>Fungi</taxon>
        <taxon>Dikarya</taxon>
        <taxon>Ascomycota</taxon>
        <taxon>Pezizomycotina</taxon>
        <taxon>Dothideomycetes</taxon>
        <taxon>Pleosporomycetidae</taxon>
        <taxon>Aulographales</taxon>
        <taxon>Rhizodiscinaceae</taxon>
        <taxon>Rhizodiscina</taxon>
    </lineage>
</organism>
<dbReference type="AlphaFoldDB" id="A0A9P4MAX0"/>
<dbReference type="InterPro" id="IPR018170">
    <property type="entry name" value="Aldo/ket_reductase_CS"/>
</dbReference>
<name>A0A9P4MAX0_9PEZI</name>
<proteinExistence type="predicted"/>
<evidence type="ECO:0000256" key="4">
    <source>
        <dbReference type="PIRSR" id="PIRSR000097-3"/>
    </source>
</evidence>
<evidence type="ECO:0000259" key="5">
    <source>
        <dbReference type="Pfam" id="PF00248"/>
    </source>
</evidence>
<dbReference type="OrthoDB" id="416253at2759"/>
<dbReference type="SUPFAM" id="SSF51430">
    <property type="entry name" value="NAD(P)-linked oxidoreductase"/>
    <property type="match status" value="1"/>
</dbReference>
<feature type="non-terminal residue" evidence="6">
    <location>
        <position position="1"/>
    </location>
</feature>
<dbReference type="PIRSF" id="PIRSF000097">
    <property type="entry name" value="AKR"/>
    <property type="match status" value="1"/>
</dbReference>
<accession>A0A9P4MAX0</accession>
<evidence type="ECO:0000256" key="3">
    <source>
        <dbReference type="PIRSR" id="PIRSR000097-2"/>
    </source>
</evidence>
<dbReference type="PANTHER" id="PTHR11732">
    <property type="entry name" value="ALDO/KETO REDUCTASE"/>
    <property type="match status" value="1"/>
</dbReference>
<evidence type="ECO:0000313" key="7">
    <source>
        <dbReference type="Proteomes" id="UP000799772"/>
    </source>
</evidence>
<gene>
    <name evidence="6" type="ORF">NA57DRAFT_15332</name>
</gene>
<comment type="caution">
    <text evidence="6">The sequence shown here is derived from an EMBL/GenBank/DDBJ whole genome shotgun (WGS) entry which is preliminary data.</text>
</comment>
<feature type="site" description="Lowers pKa of active site Tyr" evidence="4">
    <location>
        <position position="70"/>
    </location>
</feature>
<dbReference type="InterPro" id="IPR023210">
    <property type="entry name" value="NADP_OxRdtase_dom"/>
</dbReference>
<dbReference type="PRINTS" id="PR00069">
    <property type="entry name" value="ALDKETRDTASE"/>
</dbReference>
<feature type="domain" description="NADP-dependent oxidoreductase" evidence="5">
    <location>
        <begin position="6"/>
        <end position="288"/>
    </location>
</feature>
<feature type="active site" description="Proton donor" evidence="2">
    <location>
        <position position="41"/>
    </location>
</feature>
<dbReference type="Proteomes" id="UP000799772">
    <property type="component" value="Unassembled WGS sequence"/>
</dbReference>
<dbReference type="PROSITE" id="PS00798">
    <property type="entry name" value="ALDOKETO_REDUCTASE_1"/>
    <property type="match status" value="1"/>
</dbReference>
<evidence type="ECO:0000256" key="2">
    <source>
        <dbReference type="PIRSR" id="PIRSR000097-1"/>
    </source>
</evidence>
<keyword evidence="7" id="KW-1185">Reference proteome</keyword>
<dbReference type="Pfam" id="PF00248">
    <property type="entry name" value="Aldo_ket_red"/>
    <property type="match status" value="1"/>
</dbReference>
<evidence type="ECO:0000313" key="6">
    <source>
        <dbReference type="EMBL" id="KAF2104503.1"/>
    </source>
</evidence>
<evidence type="ECO:0000256" key="1">
    <source>
        <dbReference type="ARBA" id="ARBA00023002"/>
    </source>
</evidence>
<feature type="non-terminal residue" evidence="6">
    <location>
        <position position="310"/>
    </location>
</feature>
<dbReference type="CDD" id="cd19071">
    <property type="entry name" value="AKR_AKR1-5-like"/>
    <property type="match status" value="1"/>
</dbReference>
<dbReference type="Gene3D" id="3.20.20.100">
    <property type="entry name" value="NADP-dependent oxidoreductase domain"/>
    <property type="match status" value="1"/>
</dbReference>
<keyword evidence="1" id="KW-0560">Oxidoreductase</keyword>
<dbReference type="EMBL" id="ML978121">
    <property type="protein sequence ID" value="KAF2104503.1"/>
    <property type="molecule type" value="Genomic_DNA"/>
</dbReference>
<reference evidence="6" key="1">
    <citation type="journal article" date="2020" name="Stud. Mycol.">
        <title>101 Dothideomycetes genomes: a test case for predicting lifestyles and emergence of pathogens.</title>
        <authorList>
            <person name="Haridas S."/>
            <person name="Albert R."/>
            <person name="Binder M."/>
            <person name="Bloem J."/>
            <person name="Labutti K."/>
            <person name="Salamov A."/>
            <person name="Andreopoulos B."/>
            <person name="Baker S."/>
            <person name="Barry K."/>
            <person name="Bills G."/>
            <person name="Bluhm B."/>
            <person name="Cannon C."/>
            <person name="Castanera R."/>
            <person name="Culley D."/>
            <person name="Daum C."/>
            <person name="Ezra D."/>
            <person name="Gonzalez J."/>
            <person name="Henrissat B."/>
            <person name="Kuo A."/>
            <person name="Liang C."/>
            <person name="Lipzen A."/>
            <person name="Lutzoni F."/>
            <person name="Magnuson J."/>
            <person name="Mondo S."/>
            <person name="Nolan M."/>
            <person name="Ohm R."/>
            <person name="Pangilinan J."/>
            <person name="Park H.-J."/>
            <person name="Ramirez L."/>
            <person name="Alfaro M."/>
            <person name="Sun H."/>
            <person name="Tritt A."/>
            <person name="Yoshinaga Y."/>
            <person name="Zwiers L.-H."/>
            <person name="Turgeon B."/>
            <person name="Goodwin S."/>
            <person name="Spatafora J."/>
            <person name="Crous P."/>
            <person name="Grigoriev I."/>
        </authorList>
    </citation>
    <scope>NUCLEOTIDE SEQUENCE</scope>
    <source>
        <strain evidence="6">CBS 133067</strain>
    </source>
</reference>
<dbReference type="InterPro" id="IPR020471">
    <property type="entry name" value="AKR"/>
</dbReference>
<dbReference type="GO" id="GO:0016491">
    <property type="term" value="F:oxidoreductase activity"/>
    <property type="evidence" value="ECO:0007669"/>
    <property type="project" value="UniProtKB-KW"/>
</dbReference>
<protein>
    <submittedName>
        <fullName evidence="6">Aldo/keto reductase</fullName>
    </submittedName>
</protein>